<evidence type="ECO:0000256" key="1">
    <source>
        <dbReference type="ARBA" id="ARBA00001947"/>
    </source>
</evidence>
<evidence type="ECO:0000313" key="7">
    <source>
        <dbReference type="EMBL" id="KAF2666902.1"/>
    </source>
</evidence>
<dbReference type="InterPro" id="IPR013149">
    <property type="entry name" value="ADH-like_C"/>
</dbReference>
<dbReference type="GO" id="GO:0016616">
    <property type="term" value="F:oxidoreductase activity, acting on the CH-OH group of donors, NAD or NADP as acceptor"/>
    <property type="evidence" value="ECO:0007669"/>
    <property type="project" value="InterPro"/>
</dbReference>
<evidence type="ECO:0000259" key="6">
    <source>
        <dbReference type="SMART" id="SM00829"/>
    </source>
</evidence>
<keyword evidence="4" id="KW-0560">Oxidoreductase</keyword>
<name>A0A6A6U430_9PEZI</name>
<dbReference type="SMART" id="SM00829">
    <property type="entry name" value="PKS_ER"/>
    <property type="match status" value="1"/>
</dbReference>
<dbReference type="InterPro" id="IPR002328">
    <property type="entry name" value="ADH_Zn_CS"/>
</dbReference>
<dbReference type="PROSITE" id="PS00059">
    <property type="entry name" value="ADH_ZINC"/>
    <property type="match status" value="1"/>
</dbReference>
<dbReference type="InterPro" id="IPR029752">
    <property type="entry name" value="D-isomer_DH_CS1"/>
</dbReference>
<dbReference type="SUPFAM" id="SSF51735">
    <property type="entry name" value="NAD(P)-binding Rossmann-fold domains"/>
    <property type="match status" value="1"/>
</dbReference>
<evidence type="ECO:0000256" key="5">
    <source>
        <dbReference type="RuleBase" id="RU361277"/>
    </source>
</evidence>
<comment type="similarity">
    <text evidence="5">Belongs to the zinc-containing alcohol dehydrogenase family.</text>
</comment>
<dbReference type="Pfam" id="PF00107">
    <property type="entry name" value="ADH_zinc_N"/>
    <property type="match status" value="1"/>
</dbReference>
<dbReference type="CDD" id="cd05283">
    <property type="entry name" value="CAD1"/>
    <property type="match status" value="1"/>
</dbReference>
<dbReference type="InterPro" id="IPR020843">
    <property type="entry name" value="ER"/>
</dbReference>
<dbReference type="PANTHER" id="PTHR42683">
    <property type="entry name" value="ALDEHYDE REDUCTASE"/>
    <property type="match status" value="1"/>
</dbReference>
<dbReference type="InterPro" id="IPR036291">
    <property type="entry name" value="NAD(P)-bd_dom_sf"/>
</dbReference>
<dbReference type="OrthoDB" id="1879366at2759"/>
<dbReference type="InterPro" id="IPR047109">
    <property type="entry name" value="CAD-like"/>
</dbReference>
<proteinExistence type="inferred from homology"/>
<sequence>MTYTFNIFKGSSDGSIHAAQTTRPALQADQVLIEITASGLCGTDEHQRHNDIALGHEGVGRVKELGPNVRELKVGDRVGWGYIHGSCGHCEQCLTGAETFCPDRQMYGQTTLDQGSFGDHAIWSESFLFRVPDGMSDEEAAPMMCGGATVFNALHYHNVQPTHRVGIVGVGGLGHLAIGFASKMGCDVVVFSGTDSKREEAMKLGASEFYAVKGVEELDIGKKIDFFLVTASAQVDWELYLPILAPGAVVLPLSVAEGNFVMPYMPIIQKGLRIQGSLVASRYVHQRMLHFADRHHIAPVLQRYPMTEEGITQAMKDLNEGKVRYRAVLIPQKA</sequence>
<gene>
    <name evidence="7" type="ORF">BT63DRAFT_376108</name>
</gene>
<keyword evidence="8" id="KW-1185">Reference proteome</keyword>
<dbReference type="Gene3D" id="3.40.50.720">
    <property type="entry name" value="NAD(P)-binding Rossmann-like Domain"/>
    <property type="match status" value="1"/>
</dbReference>
<dbReference type="FunFam" id="3.40.50.720:FF:000022">
    <property type="entry name" value="Cinnamyl alcohol dehydrogenase"/>
    <property type="match status" value="1"/>
</dbReference>
<dbReference type="GO" id="GO:0008270">
    <property type="term" value="F:zinc ion binding"/>
    <property type="evidence" value="ECO:0007669"/>
    <property type="project" value="InterPro"/>
</dbReference>
<dbReference type="EMBL" id="MU004238">
    <property type="protein sequence ID" value="KAF2666902.1"/>
    <property type="molecule type" value="Genomic_DNA"/>
</dbReference>
<evidence type="ECO:0000313" key="8">
    <source>
        <dbReference type="Proteomes" id="UP000799302"/>
    </source>
</evidence>
<evidence type="ECO:0000256" key="2">
    <source>
        <dbReference type="ARBA" id="ARBA00022723"/>
    </source>
</evidence>
<dbReference type="InterPro" id="IPR013154">
    <property type="entry name" value="ADH-like_N"/>
</dbReference>
<evidence type="ECO:0000256" key="3">
    <source>
        <dbReference type="ARBA" id="ARBA00022833"/>
    </source>
</evidence>
<reference evidence="7" key="1">
    <citation type="journal article" date="2020" name="Stud. Mycol.">
        <title>101 Dothideomycetes genomes: a test case for predicting lifestyles and emergence of pathogens.</title>
        <authorList>
            <person name="Haridas S."/>
            <person name="Albert R."/>
            <person name="Binder M."/>
            <person name="Bloem J."/>
            <person name="Labutti K."/>
            <person name="Salamov A."/>
            <person name="Andreopoulos B."/>
            <person name="Baker S."/>
            <person name="Barry K."/>
            <person name="Bills G."/>
            <person name="Bluhm B."/>
            <person name="Cannon C."/>
            <person name="Castanera R."/>
            <person name="Culley D."/>
            <person name="Daum C."/>
            <person name="Ezra D."/>
            <person name="Gonzalez J."/>
            <person name="Henrissat B."/>
            <person name="Kuo A."/>
            <person name="Liang C."/>
            <person name="Lipzen A."/>
            <person name="Lutzoni F."/>
            <person name="Magnuson J."/>
            <person name="Mondo S."/>
            <person name="Nolan M."/>
            <person name="Ohm R."/>
            <person name="Pangilinan J."/>
            <person name="Park H.-J."/>
            <person name="Ramirez L."/>
            <person name="Alfaro M."/>
            <person name="Sun H."/>
            <person name="Tritt A."/>
            <person name="Yoshinaga Y."/>
            <person name="Zwiers L.-H."/>
            <person name="Turgeon B."/>
            <person name="Goodwin S."/>
            <person name="Spatafora J."/>
            <person name="Crous P."/>
            <person name="Grigoriev I."/>
        </authorList>
    </citation>
    <scope>NUCLEOTIDE SEQUENCE</scope>
    <source>
        <strain evidence="7">CBS 115976</strain>
    </source>
</reference>
<dbReference type="Pfam" id="PF08240">
    <property type="entry name" value="ADH_N"/>
    <property type="match status" value="1"/>
</dbReference>
<feature type="domain" description="Enoyl reductase (ER)" evidence="6">
    <location>
        <begin position="11"/>
        <end position="329"/>
    </location>
</feature>
<accession>A0A6A6U430</accession>
<keyword evidence="2 5" id="KW-0479">Metal-binding</keyword>
<evidence type="ECO:0000256" key="4">
    <source>
        <dbReference type="ARBA" id="ARBA00023002"/>
    </source>
</evidence>
<dbReference type="InterPro" id="IPR011032">
    <property type="entry name" value="GroES-like_sf"/>
</dbReference>
<organism evidence="7 8">
    <name type="scientific">Microthyrium microscopicum</name>
    <dbReference type="NCBI Taxonomy" id="703497"/>
    <lineage>
        <taxon>Eukaryota</taxon>
        <taxon>Fungi</taxon>
        <taxon>Dikarya</taxon>
        <taxon>Ascomycota</taxon>
        <taxon>Pezizomycotina</taxon>
        <taxon>Dothideomycetes</taxon>
        <taxon>Dothideomycetes incertae sedis</taxon>
        <taxon>Microthyriales</taxon>
        <taxon>Microthyriaceae</taxon>
        <taxon>Microthyrium</taxon>
    </lineage>
</organism>
<dbReference type="AlphaFoldDB" id="A0A6A6U430"/>
<comment type="cofactor">
    <cofactor evidence="1 5">
        <name>Zn(2+)</name>
        <dbReference type="ChEBI" id="CHEBI:29105"/>
    </cofactor>
</comment>
<dbReference type="Gene3D" id="3.90.180.10">
    <property type="entry name" value="Medium-chain alcohol dehydrogenases, catalytic domain"/>
    <property type="match status" value="1"/>
</dbReference>
<dbReference type="Proteomes" id="UP000799302">
    <property type="component" value="Unassembled WGS sequence"/>
</dbReference>
<dbReference type="SUPFAM" id="SSF50129">
    <property type="entry name" value="GroES-like"/>
    <property type="match status" value="1"/>
</dbReference>
<dbReference type="PROSITE" id="PS00065">
    <property type="entry name" value="D_2_HYDROXYACID_DH_1"/>
    <property type="match status" value="1"/>
</dbReference>
<protein>
    <submittedName>
        <fullName evidence="7">GroES-like protein</fullName>
    </submittedName>
</protein>
<keyword evidence="3 5" id="KW-0862">Zinc</keyword>